<feature type="domain" description="Phasin" evidence="1">
    <location>
        <begin position="27"/>
        <end position="122"/>
    </location>
</feature>
<gene>
    <name evidence="2" type="ORF">IGS68_25420</name>
</gene>
<dbReference type="NCBIfam" id="TIGR01841">
    <property type="entry name" value="phasin"/>
    <property type="match status" value="1"/>
</dbReference>
<sequence length="146" mass="16017">MNTFAPFKVPGFEQFKVPGFDFNAVFDIQRRNIEALTAAGQTFAQGMQTVAQRQGEIARQSMEQFQGLLSNAAPTGQVEDTIIKQADLVKAAYEKNVSNARELQDIVSKVTNEASDILSRRVVASLDEIKAVAQPKKVSERTVKAA</sequence>
<evidence type="ECO:0000313" key="2">
    <source>
        <dbReference type="EMBL" id="QQP89289.1"/>
    </source>
</evidence>
<evidence type="ECO:0000259" key="1">
    <source>
        <dbReference type="Pfam" id="PF09361"/>
    </source>
</evidence>
<accession>A0ABX7B4K5</accession>
<protein>
    <submittedName>
        <fullName evidence="2">Phasin family protein</fullName>
    </submittedName>
</protein>
<keyword evidence="3" id="KW-1185">Reference proteome</keyword>
<dbReference type="Proteomes" id="UP000595197">
    <property type="component" value="Chromosome"/>
</dbReference>
<dbReference type="InterPro" id="IPR018968">
    <property type="entry name" value="Phasin"/>
</dbReference>
<dbReference type="RefSeq" id="WP_201075356.1">
    <property type="nucleotide sequence ID" value="NZ_CP067420.1"/>
</dbReference>
<dbReference type="EMBL" id="CP067420">
    <property type="protein sequence ID" value="QQP89289.1"/>
    <property type="molecule type" value="Genomic_DNA"/>
</dbReference>
<name>A0ABX7B4K5_9PROT</name>
<reference evidence="2" key="1">
    <citation type="submission" date="2021-02" db="EMBL/GenBank/DDBJ databases">
        <title>Skermanella TT6 skin isolate.</title>
        <authorList>
            <person name="Lee K."/>
            <person name="Ganzorig M."/>
        </authorList>
    </citation>
    <scope>NUCLEOTIDE SEQUENCE</scope>
    <source>
        <strain evidence="2">TT6</strain>
    </source>
</reference>
<organism evidence="2 3">
    <name type="scientific">Skermanella cutis</name>
    <dbReference type="NCBI Taxonomy" id="2775420"/>
    <lineage>
        <taxon>Bacteria</taxon>
        <taxon>Pseudomonadati</taxon>
        <taxon>Pseudomonadota</taxon>
        <taxon>Alphaproteobacteria</taxon>
        <taxon>Rhodospirillales</taxon>
        <taxon>Azospirillaceae</taxon>
        <taxon>Skermanella</taxon>
    </lineage>
</organism>
<dbReference type="InterPro" id="IPR010127">
    <property type="entry name" value="Phasin_subfam-1"/>
</dbReference>
<evidence type="ECO:0000313" key="3">
    <source>
        <dbReference type="Proteomes" id="UP000595197"/>
    </source>
</evidence>
<dbReference type="Pfam" id="PF09361">
    <property type="entry name" value="Phasin_2"/>
    <property type="match status" value="1"/>
</dbReference>
<proteinExistence type="predicted"/>